<protein>
    <submittedName>
        <fullName evidence="2">Uncharacterized protein</fullName>
    </submittedName>
</protein>
<feature type="region of interest" description="Disordered" evidence="1">
    <location>
        <begin position="1"/>
        <end position="90"/>
    </location>
</feature>
<evidence type="ECO:0000256" key="1">
    <source>
        <dbReference type="SAM" id="MobiDB-lite"/>
    </source>
</evidence>
<accession>A0AA40DWM7</accession>
<dbReference type="AlphaFoldDB" id="A0AA40DWM7"/>
<proteinExistence type="predicted"/>
<dbReference type="Proteomes" id="UP001172102">
    <property type="component" value="Unassembled WGS sequence"/>
</dbReference>
<comment type="caution">
    <text evidence="2">The sequence shown here is derived from an EMBL/GenBank/DDBJ whole genome shotgun (WGS) entry which is preliminary data.</text>
</comment>
<evidence type="ECO:0000313" key="3">
    <source>
        <dbReference type="Proteomes" id="UP001172102"/>
    </source>
</evidence>
<reference evidence="2" key="1">
    <citation type="submission" date="2023-06" db="EMBL/GenBank/DDBJ databases">
        <title>Genome-scale phylogeny and comparative genomics of the fungal order Sordariales.</title>
        <authorList>
            <consortium name="Lawrence Berkeley National Laboratory"/>
            <person name="Hensen N."/>
            <person name="Bonometti L."/>
            <person name="Westerberg I."/>
            <person name="Brannstrom I.O."/>
            <person name="Guillou S."/>
            <person name="Cros-Aarteil S."/>
            <person name="Calhoun S."/>
            <person name="Haridas S."/>
            <person name="Kuo A."/>
            <person name="Mondo S."/>
            <person name="Pangilinan J."/>
            <person name="Riley R."/>
            <person name="Labutti K."/>
            <person name="Andreopoulos B."/>
            <person name="Lipzen A."/>
            <person name="Chen C."/>
            <person name="Yanf M."/>
            <person name="Daum C."/>
            <person name="Ng V."/>
            <person name="Clum A."/>
            <person name="Steindorff A."/>
            <person name="Ohm R."/>
            <person name="Martin F."/>
            <person name="Silar P."/>
            <person name="Natvig D."/>
            <person name="Lalanne C."/>
            <person name="Gautier V."/>
            <person name="Ament-Velasquez S.L."/>
            <person name="Kruys A."/>
            <person name="Hutchinson M.I."/>
            <person name="Powell A.J."/>
            <person name="Barry K."/>
            <person name="Miller A.N."/>
            <person name="Grigoriev I.V."/>
            <person name="Debuchy R."/>
            <person name="Gladieux P."/>
            <person name="Thoren M.H."/>
            <person name="Johannesson H."/>
        </authorList>
    </citation>
    <scope>NUCLEOTIDE SEQUENCE</scope>
    <source>
        <strain evidence="2">SMH4607-1</strain>
    </source>
</reference>
<keyword evidence="3" id="KW-1185">Reference proteome</keyword>
<feature type="region of interest" description="Disordered" evidence="1">
    <location>
        <begin position="177"/>
        <end position="202"/>
    </location>
</feature>
<dbReference type="EMBL" id="JAUKUA010000003">
    <property type="protein sequence ID" value="KAK0719104.1"/>
    <property type="molecule type" value="Genomic_DNA"/>
</dbReference>
<sequence length="202" mass="22887">MECCGLSGLLHPQGSTSHKFSRRPHRNRAGYSRLYNAPAPTPTRLTMADRREYGLHPASPQRSRFPAPQDQDIDQRTVDGDDDGRSVRSTRPTKVYRVSIPSMGLKWTNLKAYLELEFPGLTVFQDQSQGSPRDVFIVRLPERLSEMQLQNIDNLKATQPEVDEFLRELELEKKEERRAVSGMAETGLSGRGNADASMTRAW</sequence>
<feature type="compositionally biased region" description="Basic residues" evidence="1">
    <location>
        <begin position="19"/>
        <end position="28"/>
    </location>
</feature>
<organism evidence="2 3">
    <name type="scientific">Lasiosphaeris hirsuta</name>
    <dbReference type="NCBI Taxonomy" id="260670"/>
    <lineage>
        <taxon>Eukaryota</taxon>
        <taxon>Fungi</taxon>
        <taxon>Dikarya</taxon>
        <taxon>Ascomycota</taxon>
        <taxon>Pezizomycotina</taxon>
        <taxon>Sordariomycetes</taxon>
        <taxon>Sordariomycetidae</taxon>
        <taxon>Sordariales</taxon>
        <taxon>Lasiosphaeriaceae</taxon>
        <taxon>Lasiosphaeris</taxon>
    </lineage>
</organism>
<gene>
    <name evidence="2" type="ORF">B0H67DRAFT_572491</name>
</gene>
<name>A0AA40DWM7_9PEZI</name>
<evidence type="ECO:0000313" key="2">
    <source>
        <dbReference type="EMBL" id="KAK0719104.1"/>
    </source>
</evidence>
<feature type="compositionally biased region" description="Basic and acidic residues" evidence="1">
    <location>
        <begin position="73"/>
        <end position="86"/>
    </location>
</feature>